<keyword evidence="1" id="KW-0472">Membrane</keyword>
<evidence type="ECO:0000256" key="1">
    <source>
        <dbReference type="SAM" id="Phobius"/>
    </source>
</evidence>
<dbReference type="AlphaFoldDB" id="X1H3A8"/>
<gene>
    <name evidence="2" type="ORF">S03H2_35399</name>
</gene>
<organism evidence="2">
    <name type="scientific">marine sediment metagenome</name>
    <dbReference type="NCBI Taxonomy" id="412755"/>
    <lineage>
        <taxon>unclassified sequences</taxon>
        <taxon>metagenomes</taxon>
        <taxon>ecological metagenomes</taxon>
    </lineage>
</organism>
<feature type="transmembrane region" description="Helical" evidence="1">
    <location>
        <begin position="76"/>
        <end position="93"/>
    </location>
</feature>
<feature type="non-terminal residue" evidence="2">
    <location>
        <position position="1"/>
    </location>
</feature>
<keyword evidence="1" id="KW-1133">Transmembrane helix</keyword>
<comment type="caution">
    <text evidence="2">The sequence shown here is derived from an EMBL/GenBank/DDBJ whole genome shotgun (WGS) entry which is preliminary data.</text>
</comment>
<evidence type="ECO:0000313" key="2">
    <source>
        <dbReference type="EMBL" id="GAH48344.1"/>
    </source>
</evidence>
<dbReference type="EMBL" id="BARU01021648">
    <property type="protein sequence ID" value="GAH48344.1"/>
    <property type="molecule type" value="Genomic_DNA"/>
</dbReference>
<proteinExistence type="predicted"/>
<feature type="non-terminal residue" evidence="2">
    <location>
        <position position="282"/>
    </location>
</feature>
<keyword evidence="1" id="KW-0812">Transmembrane</keyword>
<protein>
    <submittedName>
        <fullName evidence="2">Uncharacterized protein</fullName>
    </submittedName>
</protein>
<sequence length="282" mass="30125">GVYCCDVIDITDGDQYTDEVEDGVGEVPQNIIDAGYADDVDDWDGFYDYKCMISHVMIDNMTAQTQKISSIIDESGAALVTVAVIASIAATILTAGGYLLVAGILLGVASAAGLYAAFSEVGEAGLPNLLDAMDEHHDELACTIYQADGSQDAVDALKDKIDELFNVVQATYLKSLNLQAQLKALYAGRYDQQDIAQEMADNDYDPVNYDCTCEVPTTPTDLDIAAWSWDVVMTGDALTYGIGESTLIALRTGARFPTPTSREIIRATYQGGPTPGAALVKT</sequence>
<name>X1H3A8_9ZZZZ</name>
<reference evidence="2" key="1">
    <citation type="journal article" date="2014" name="Front. Microbiol.">
        <title>High frequency of phylogenetically diverse reductive dehalogenase-homologous genes in deep subseafloor sedimentary metagenomes.</title>
        <authorList>
            <person name="Kawai M."/>
            <person name="Futagami T."/>
            <person name="Toyoda A."/>
            <person name="Takaki Y."/>
            <person name="Nishi S."/>
            <person name="Hori S."/>
            <person name="Arai W."/>
            <person name="Tsubouchi T."/>
            <person name="Morono Y."/>
            <person name="Uchiyama I."/>
            <person name="Ito T."/>
            <person name="Fujiyama A."/>
            <person name="Inagaki F."/>
            <person name="Takami H."/>
        </authorList>
    </citation>
    <scope>NUCLEOTIDE SEQUENCE</scope>
    <source>
        <strain evidence="2">Expedition CK06-06</strain>
    </source>
</reference>
<accession>X1H3A8</accession>